<dbReference type="Proteomes" id="UP000003980">
    <property type="component" value="Unassembled WGS sequence"/>
</dbReference>
<dbReference type="PANTHER" id="PTHR10722">
    <property type="entry name" value="60S RIBOSOMAL PROTEIN L19"/>
    <property type="match status" value="1"/>
</dbReference>
<evidence type="ECO:0000256" key="3">
    <source>
        <dbReference type="ARBA" id="ARBA00022884"/>
    </source>
</evidence>
<dbReference type="GO" id="GO:0006412">
    <property type="term" value="P:translation"/>
    <property type="evidence" value="ECO:0007669"/>
    <property type="project" value="UniProtKB-UniRule"/>
</dbReference>
<evidence type="ECO:0000256" key="1">
    <source>
        <dbReference type="ARBA" id="ARBA00011082"/>
    </source>
</evidence>
<evidence type="ECO:0000259" key="8">
    <source>
        <dbReference type="SMART" id="SM01416"/>
    </source>
</evidence>
<gene>
    <name evidence="6" type="primary">rpl19e</name>
    <name evidence="9" type="ORF">MetMK1DRAFT_00021680</name>
</gene>
<comment type="subunit">
    <text evidence="6">Part of the 50S ribosomal subunit.</text>
</comment>
<dbReference type="InterPro" id="IPR035970">
    <property type="entry name" value="60S_ribosomal_eL19_sf"/>
</dbReference>
<dbReference type="AlphaFoldDB" id="H2C6I5"/>
<dbReference type="EMBL" id="JH597768">
    <property type="protein sequence ID" value="EHP69412.1"/>
    <property type="molecule type" value="Genomic_DNA"/>
</dbReference>
<comment type="similarity">
    <text evidence="1 6">Belongs to the eukaryotic ribosomal protein eL19 family.</text>
</comment>
<feature type="domain" description="Large ribosomal subunit protein eL19" evidence="8">
    <location>
        <begin position="3"/>
        <end position="147"/>
    </location>
</feature>
<evidence type="ECO:0000313" key="10">
    <source>
        <dbReference type="Proteomes" id="UP000003980"/>
    </source>
</evidence>
<evidence type="ECO:0000256" key="7">
    <source>
        <dbReference type="SAM" id="MobiDB-lite"/>
    </source>
</evidence>
<keyword evidence="2 6" id="KW-0699">rRNA-binding</keyword>
<evidence type="ECO:0000256" key="5">
    <source>
        <dbReference type="ARBA" id="ARBA00023274"/>
    </source>
</evidence>
<dbReference type="GO" id="GO:0070180">
    <property type="term" value="F:large ribosomal subunit rRNA binding"/>
    <property type="evidence" value="ECO:0007669"/>
    <property type="project" value="UniProtKB-UniRule"/>
</dbReference>
<dbReference type="Pfam" id="PF25476">
    <property type="entry name" value="Ribosomal_L19e_C"/>
    <property type="match status" value="1"/>
</dbReference>
<evidence type="ECO:0000313" key="9">
    <source>
        <dbReference type="EMBL" id="EHP69412.1"/>
    </source>
</evidence>
<dbReference type="Gene3D" id="1.10.1200.240">
    <property type="match status" value="1"/>
</dbReference>
<sequence length="151" mass="17691">MTDLQLQRRLAAEIRGVGQSRVRIPPEYADEVRDALTRDDIRKLIKDGKIIVLQPKGNSRGRVKRNRRNRKWKGEGRRTGSRKGKKGARADSKELWMARIRKIRRYLKWLRDNGKLDSRSYRMLYLKAKGGTFKNLSDVKSVLKQMGKLKE</sequence>
<dbReference type="InterPro" id="IPR000196">
    <property type="entry name" value="Ribosomal_eL19_dom"/>
</dbReference>
<proteinExistence type="inferred from homology"/>
<feature type="compositionally biased region" description="Basic residues" evidence="7">
    <location>
        <begin position="59"/>
        <end position="71"/>
    </location>
</feature>
<dbReference type="STRING" id="671065.MetMK1DRAFT_00021680"/>
<keyword evidence="3 6" id="KW-0694">RNA-binding</keyword>
<dbReference type="GO" id="GO:0022625">
    <property type="term" value="C:cytosolic large ribosomal subunit"/>
    <property type="evidence" value="ECO:0007669"/>
    <property type="project" value="InterPro"/>
</dbReference>
<evidence type="ECO:0000256" key="4">
    <source>
        <dbReference type="ARBA" id="ARBA00022980"/>
    </source>
</evidence>
<keyword evidence="4 6" id="KW-0689">Ribosomal protein</keyword>
<keyword evidence="5 6" id="KW-0687">Ribonucleoprotein</keyword>
<dbReference type="Gene3D" id="1.10.1650.10">
    <property type="match status" value="1"/>
</dbReference>
<dbReference type="HAMAP" id="MF_01475">
    <property type="entry name" value="Ribosomal_eL19"/>
    <property type="match status" value="1"/>
</dbReference>
<reference evidence="9 10" key="1">
    <citation type="submission" date="2012-01" db="EMBL/GenBank/DDBJ databases">
        <title>Improved High-Quality Draft sequence of Metallosphaera yellowstonensis MK1.</title>
        <authorList>
            <consortium name="US DOE Joint Genome Institute"/>
            <person name="Lucas S."/>
            <person name="Han J."/>
            <person name="Cheng J.-F."/>
            <person name="Goodwin L."/>
            <person name="Pitluck S."/>
            <person name="Peters L."/>
            <person name="Teshima H."/>
            <person name="Detter J.C."/>
            <person name="Han C."/>
            <person name="Tapia R."/>
            <person name="Land M."/>
            <person name="Hauser L."/>
            <person name="Kyrpides N."/>
            <person name="Kozubal M."/>
            <person name="Macur R.E."/>
            <person name="Jay Z."/>
            <person name="Inskeep W."/>
            <person name="Woyke T."/>
        </authorList>
    </citation>
    <scope>NUCLEOTIDE SEQUENCE [LARGE SCALE GENOMIC DNA]</scope>
    <source>
        <strain evidence="9 10">MK1</strain>
    </source>
</reference>
<dbReference type="GO" id="GO:0003735">
    <property type="term" value="F:structural constituent of ribosome"/>
    <property type="evidence" value="ECO:0007669"/>
    <property type="project" value="InterPro"/>
</dbReference>
<dbReference type="SUPFAM" id="SSF48140">
    <property type="entry name" value="Ribosomal protein L19 (L19e)"/>
    <property type="match status" value="1"/>
</dbReference>
<dbReference type="InterPro" id="IPR057259">
    <property type="entry name" value="Ribosomal_L19e"/>
</dbReference>
<dbReference type="NCBIfam" id="NF006343">
    <property type="entry name" value="PRK08570.1"/>
    <property type="match status" value="1"/>
</dbReference>
<dbReference type="OrthoDB" id="11624at2157"/>
<dbReference type="InterPro" id="IPR057260">
    <property type="entry name" value="Ribosomal_L19e_C"/>
</dbReference>
<dbReference type="Pfam" id="PF01280">
    <property type="entry name" value="Ribosomal_L19e"/>
    <property type="match status" value="1"/>
</dbReference>
<comment type="function">
    <text evidence="6">Binds to the 23S rRNA.</text>
</comment>
<dbReference type="HOGENOM" id="CLU_083919_1_1_2"/>
<organism evidence="9 10">
    <name type="scientific">Metallosphaera yellowstonensis MK1</name>
    <dbReference type="NCBI Taxonomy" id="671065"/>
    <lineage>
        <taxon>Archaea</taxon>
        <taxon>Thermoproteota</taxon>
        <taxon>Thermoprotei</taxon>
        <taxon>Sulfolobales</taxon>
        <taxon>Sulfolobaceae</taxon>
        <taxon>Metallosphaera</taxon>
    </lineage>
</organism>
<keyword evidence="10" id="KW-1185">Reference proteome</keyword>
<protein>
    <recommendedName>
        <fullName evidence="6">Large ribosomal subunit protein eL19</fullName>
    </recommendedName>
</protein>
<evidence type="ECO:0000256" key="6">
    <source>
        <dbReference type="HAMAP-Rule" id="MF_01475"/>
    </source>
</evidence>
<dbReference type="SMART" id="SM01416">
    <property type="entry name" value="Ribosomal_L19e"/>
    <property type="match status" value="1"/>
</dbReference>
<dbReference type="eggNOG" id="arCOG04089">
    <property type="taxonomic scope" value="Archaea"/>
</dbReference>
<dbReference type="FunFam" id="1.10.1650.10:FF:000001">
    <property type="entry name" value="Ribosomal protein L19"/>
    <property type="match status" value="1"/>
</dbReference>
<name>H2C6I5_9CREN</name>
<dbReference type="InterPro" id="IPR015972">
    <property type="entry name" value="Ribosomal_eL19_dom1"/>
</dbReference>
<dbReference type="RefSeq" id="WP_009073447.1">
    <property type="nucleotide sequence ID" value="NZ_JH597768.1"/>
</dbReference>
<dbReference type="CDD" id="cd01418">
    <property type="entry name" value="Ribosomal_L19e_A"/>
    <property type="match status" value="1"/>
</dbReference>
<evidence type="ECO:0000256" key="2">
    <source>
        <dbReference type="ARBA" id="ARBA00022730"/>
    </source>
</evidence>
<accession>H2C6I5</accession>
<feature type="region of interest" description="Disordered" evidence="7">
    <location>
        <begin position="55"/>
        <end position="91"/>
    </location>
</feature>
<dbReference type="InterPro" id="IPR033936">
    <property type="entry name" value="Ribosomal_eL19_arc"/>
</dbReference>
<dbReference type="FunFam" id="1.10.1200.240:FF:000003">
    <property type="entry name" value="50S ribosomal protein L19e"/>
    <property type="match status" value="1"/>
</dbReference>
<dbReference type="InterPro" id="IPR039547">
    <property type="entry name" value="Ribosomal_eL19"/>
</dbReference>